<organism evidence="2">
    <name type="scientific">marine sediment metagenome</name>
    <dbReference type="NCBI Taxonomy" id="412755"/>
    <lineage>
        <taxon>unclassified sequences</taxon>
        <taxon>metagenomes</taxon>
        <taxon>ecological metagenomes</taxon>
    </lineage>
</organism>
<dbReference type="AlphaFoldDB" id="A0A0F9KG44"/>
<name>A0A0F9KG44_9ZZZZ</name>
<dbReference type="GO" id="GO:0009368">
    <property type="term" value="C:endopeptidase Clp complex"/>
    <property type="evidence" value="ECO:0007669"/>
    <property type="project" value="TreeGrafter"/>
</dbReference>
<dbReference type="PANTHER" id="PTHR10381">
    <property type="entry name" value="ATP-DEPENDENT CLP PROTEASE PROTEOLYTIC SUBUNIT"/>
    <property type="match status" value="1"/>
</dbReference>
<comment type="caution">
    <text evidence="2">The sequence shown here is derived from an EMBL/GenBank/DDBJ whole genome shotgun (WGS) entry which is preliminary data.</text>
</comment>
<dbReference type="Gene3D" id="3.90.226.10">
    <property type="entry name" value="2-enoyl-CoA Hydratase, Chain A, domain 1"/>
    <property type="match status" value="1"/>
</dbReference>
<reference evidence="2" key="1">
    <citation type="journal article" date="2015" name="Nature">
        <title>Complex archaea that bridge the gap between prokaryotes and eukaryotes.</title>
        <authorList>
            <person name="Spang A."/>
            <person name="Saw J.H."/>
            <person name="Jorgensen S.L."/>
            <person name="Zaremba-Niedzwiedzka K."/>
            <person name="Martijn J."/>
            <person name="Lind A.E."/>
            <person name="van Eijk R."/>
            <person name="Schleper C."/>
            <person name="Guy L."/>
            <person name="Ettema T.J."/>
        </authorList>
    </citation>
    <scope>NUCLEOTIDE SEQUENCE</scope>
</reference>
<dbReference type="PANTHER" id="PTHR10381:SF11">
    <property type="entry name" value="ATP-DEPENDENT CLP PROTEASE PROTEOLYTIC SUBUNIT, MITOCHONDRIAL"/>
    <property type="match status" value="1"/>
</dbReference>
<dbReference type="InterPro" id="IPR023562">
    <property type="entry name" value="ClpP/TepA"/>
</dbReference>
<proteinExistence type="inferred from homology"/>
<evidence type="ECO:0000256" key="1">
    <source>
        <dbReference type="ARBA" id="ARBA00007039"/>
    </source>
</evidence>
<dbReference type="GO" id="GO:0006515">
    <property type="term" value="P:protein quality control for misfolded or incompletely synthesized proteins"/>
    <property type="evidence" value="ECO:0007669"/>
    <property type="project" value="TreeGrafter"/>
</dbReference>
<evidence type="ECO:0000313" key="2">
    <source>
        <dbReference type="EMBL" id="KKM73711.1"/>
    </source>
</evidence>
<dbReference type="GO" id="GO:0051117">
    <property type="term" value="F:ATPase binding"/>
    <property type="evidence" value="ECO:0007669"/>
    <property type="project" value="TreeGrafter"/>
</dbReference>
<dbReference type="SUPFAM" id="SSF52096">
    <property type="entry name" value="ClpP/crotonase"/>
    <property type="match status" value="1"/>
</dbReference>
<gene>
    <name evidence="2" type="ORF">LCGC14_1407740</name>
</gene>
<dbReference type="PRINTS" id="PR00127">
    <property type="entry name" value="CLPPROTEASEP"/>
</dbReference>
<dbReference type="GO" id="GO:0004176">
    <property type="term" value="F:ATP-dependent peptidase activity"/>
    <property type="evidence" value="ECO:0007669"/>
    <property type="project" value="InterPro"/>
</dbReference>
<dbReference type="InterPro" id="IPR001907">
    <property type="entry name" value="ClpP"/>
</dbReference>
<evidence type="ECO:0008006" key="3">
    <source>
        <dbReference type="Google" id="ProtNLM"/>
    </source>
</evidence>
<dbReference type="EMBL" id="LAZR01009258">
    <property type="protein sequence ID" value="KKM73711.1"/>
    <property type="molecule type" value="Genomic_DNA"/>
</dbReference>
<protein>
    <recommendedName>
        <fullName evidence="3">Endopeptidase Clp</fullName>
    </recommendedName>
</protein>
<dbReference type="InterPro" id="IPR029045">
    <property type="entry name" value="ClpP/crotonase-like_dom_sf"/>
</dbReference>
<accession>A0A0F9KG44</accession>
<dbReference type="Pfam" id="PF00574">
    <property type="entry name" value="CLP_protease"/>
    <property type="match status" value="1"/>
</dbReference>
<comment type="similarity">
    <text evidence="1">Belongs to the peptidase S14 family.</text>
</comment>
<dbReference type="CDD" id="cd07017">
    <property type="entry name" value="S14_ClpP_2"/>
    <property type="match status" value="1"/>
</dbReference>
<dbReference type="GO" id="GO:0004252">
    <property type="term" value="F:serine-type endopeptidase activity"/>
    <property type="evidence" value="ECO:0007669"/>
    <property type="project" value="InterPro"/>
</dbReference>
<sequence length="207" mass="23136">MLEPTFMRPGKVKDDQMRSTKEYLLDEHRVVFLDGVIRDARCQLCGKAGDADSANLLLALGAHSSEPIKMFITSPGGVVDTAMMIYDTMKLIDAPIITVGRYCASAAAILMAAGSERYLWPRAKMMLHLPSGQMMGDAVELEIQQEEMKKTQQSLVDALIECGVKKTPRQILKDINREKWFNPTEAIEYGLADEVVTKELLRGWLTK</sequence>